<feature type="transmembrane region" description="Helical" evidence="4">
    <location>
        <begin position="12"/>
        <end position="32"/>
    </location>
</feature>
<dbReference type="GO" id="GO:0003723">
    <property type="term" value="F:RNA binding"/>
    <property type="evidence" value="ECO:0007669"/>
    <property type="project" value="UniProtKB-UniRule"/>
</dbReference>
<sequence>RQLCCDVRQALFKIFVGALYGILPRVIAQVLMKAEKRKIKTKKQSTEDVSHIEDVQDVNRIESDESSSEDDDVDLTASRGVQRERRRVEGEKLARTLFVGNLPSWVTKRRLERLFRRALRTSGEAPQTDCSVESVRIRGAVPVTGGTSKQARKRASIMHEFAAGENHTLIAFVVLTSKQGIPAALKLNGHWLSDATSQPATESGNGRHIRVDVCSRQNSSFKTGRSIFLGNLPFSVNEEQVRNAFRRFGEIVNVRLVRDSVTGAVKGVGFVEFSDPSMAILAVRGSDNLEVGGRTVRVQFWKSMKKAKLRKGGDSGGGGGGRYLGVKKQRRESALEARKPSIVVPSNLRGGERKKYVQRLLLKRKKKAARSGKSKAEQSEATEKKGKVEYKRKKVPA</sequence>
<dbReference type="PANTHER" id="PTHR48027">
    <property type="entry name" value="HETEROGENEOUS NUCLEAR RIBONUCLEOPROTEIN 87F-RELATED"/>
    <property type="match status" value="1"/>
</dbReference>
<dbReference type="EMBL" id="GEEE01017139">
    <property type="protein sequence ID" value="JAP46086.1"/>
    <property type="molecule type" value="Transcribed_RNA"/>
</dbReference>
<feature type="compositionally biased region" description="Gly residues" evidence="3">
    <location>
        <begin position="314"/>
        <end position="323"/>
    </location>
</feature>
<evidence type="ECO:0000259" key="5">
    <source>
        <dbReference type="PROSITE" id="PS50102"/>
    </source>
</evidence>
<keyword evidence="1 2" id="KW-0694">RNA-binding</keyword>
<dbReference type="PROSITE" id="PS50102">
    <property type="entry name" value="RRM"/>
    <property type="match status" value="2"/>
</dbReference>
<feature type="compositionally biased region" description="Basic and acidic residues" evidence="3">
    <location>
        <begin position="44"/>
        <end position="63"/>
    </location>
</feature>
<name>A0A0X3PFQ5_SCHSO</name>
<dbReference type="Gene3D" id="3.30.70.330">
    <property type="match status" value="2"/>
</dbReference>
<dbReference type="AlphaFoldDB" id="A0A0X3PFQ5"/>
<keyword evidence="4" id="KW-0812">Transmembrane</keyword>
<feature type="region of interest" description="Disordered" evidence="3">
    <location>
        <begin position="363"/>
        <end position="397"/>
    </location>
</feature>
<keyword evidence="4" id="KW-0472">Membrane</keyword>
<organism evidence="6">
    <name type="scientific">Schistocephalus solidus</name>
    <name type="common">Tapeworm</name>
    <dbReference type="NCBI Taxonomy" id="70667"/>
    <lineage>
        <taxon>Eukaryota</taxon>
        <taxon>Metazoa</taxon>
        <taxon>Spiralia</taxon>
        <taxon>Lophotrochozoa</taxon>
        <taxon>Platyhelminthes</taxon>
        <taxon>Cestoda</taxon>
        <taxon>Eucestoda</taxon>
        <taxon>Diphyllobothriidea</taxon>
        <taxon>Diphyllobothriidae</taxon>
        <taxon>Schistocephalus</taxon>
    </lineage>
</organism>
<evidence type="ECO:0000313" key="6">
    <source>
        <dbReference type="EMBL" id="JAP46086.1"/>
    </source>
</evidence>
<protein>
    <submittedName>
        <fullName evidence="6">RNA-binding protein 34</fullName>
    </submittedName>
</protein>
<feature type="domain" description="RRM" evidence="5">
    <location>
        <begin position="95"/>
        <end position="216"/>
    </location>
</feature>
<evidence type="ECO:0000256" key="4">
    <source>
        <dbReference type="SAM" id="Phobius"/>
    </source>
</evidence>
<accession>A0A0X3PFQ5</accession>
<dbReference type="SUPFAM" id="SSF54928">
    <property type="entry name" value="RNA-binding domain, RBD"/>
    <property type="match status" value="2"/>
</dbReference>
<evidence type="ECO:0000256" key="1">
    <source>
        <dbReference type="ARBA" id="ARBA00022884"/>
    </source>
</evidence>
<dbReference type="SMART" id="SM00360">
    <property type="entry name" value="RRM"/>
    <property type="match status" value="2"/>
</dbReference>
<feature type="compositionally biased region" description="Acidic residues" evidence="3">
    <location>
        <begin position="64"/>
        <end position="74"/>
    </location>
</feature>
<feature type="domain" description="RRM" evidence="5">
    <location>
        <begin position="225"/>
        <end position="303"/>
    </location>
</feature>
<feature type="compositionally biased region" description="Basic and acidic residues" evidence="3">
    <location>
        <begin position="374"/>
        <end position="389"/>
    </location>
</feature>
<feature type="region of interest" description="Disordered" evidence="3">
    <location>
        <begin position="309"/>
        <end position="337"/>
    </location>
</feature>
<evidence type="ECO:0000256" key="3">
    <source>
        <dbReference type="SAM" id="MobiDB-lite"/>
    </source>
</evidence>
<feature type="region of interest" description="Disordered" evidence="3">
    <location>
        <begin position="42"/>
        <end position="81"/>
    </location>
</feature>
<feature type="compositionally biased region" description="Basic residues" evidence="3">
    <location>
        <begin position="363"/>
        <end position="373"/>
    </location>
</feature>
<dbReference type="InterPro" id="IPR035979">
    <property type="entry name" value="RBD_domain_sf"/>
</dbReference>
<reference evidence="6" key="1">
    <citation type="submission" date="2016-01" db="EMBL/GenBank/DDBJ databases">
        <title>Reference transcriptome for the parasite Schistocephalus solidus: insights into the molecular evolution of parasitism.</title>
        <authorList>
            <person name="Hebert F.O."/>
            <person name="Grambauer S."/>
            <person name="Barber I."/>
            <person name="Landry C.R."/>
            <person name="Aubin-Horth N."/>
        </authorList>
    </citation>
    <scope>NUCLEOTIDE SEQUENCE</scope>
</reference>
<dbReference type="Pfam" id="PF00076">
    <property type="entry name" value="RRM_1"/>
    <property type="match status" value="1"/>
</dbReference>
<evidence type="ECO:0000256" key="2">
    <source>
        <dbReference type="PROSITE-ProRule" id="PRU00176"/>
    </source>
</evidence>
<proteinExistence type="predicted"/>
<gene>
    <name evidence="6" type="primary">RBM34</name>
    <name evidence="6" type="ORF">TR160193</name>
</gene>
<dbReference type="InterPro" id="IPR000504">
    <property type="entry name" value="RRM_dom"/>
</dbReference>
<dbReference type="InterPro" id="IPR012677">
    <property type="entry name" value="Nucleotide-bd_a/b_plait_sf"/>
</dbReference>
<dbReference type="InterPro" id="IPR052462">
    <property type="entry name" value="SLIRP/GR-RBP-like"/>
</dbReference>
<keyword evidence="4" id="KW-1133">Transmembrane helix</keyword>
<feature type="non-terminal residue" evidence="6">
    <location>
        <position position="1"/>
    </location>
</feature>